<name>A0AA40KXV2_9HYME</name>
<protein>
    <submittedName>
        <fullName evidence="2">Uncharacterized protein</fullName>
    </submittedName>
</protein>
<dbReference type="EMBL" id="JAHYIQ010000001">
    <property type="protein sequence ID" value="KAK1137001.1"/>
    <property type="molecule type" value="Genomic_DNA"/>
</dbReference>
<dbReference type="AlphaFoldDB" id="A0AA40KXV2"/>
<comment type="caution">
    <text evidence="2">The sequence shown here is derived from an EMBL/GenBank/DDBJ whole genome shotgun (WGS) entry which is preliminary data.</text>
</comment>
<gene>
    <name evidence="2" type="ORF">K0M31_001529</name>
</gene>
<feature type="region of interest" description="Disordered" evidence="1">
    <location>
        <begin position="38"/>
        <end position="57"/>
    </location>
</feature>
<organism evidence="2 3">
    <name type="scientific">Melipona bicolor</name>
    <dbReference type="NCBI Taxonomy" id="60889"/>
    <lineage>
        <taxon>Eukaryota</taxon>
        <taxon>Metazoa</taxon>
        <taxon>Ecdysozoa</taxon>
        <taxon>Arthropoda</taxon>
        <taxon>Hexapoda</taxon>
        <taxon>Insecta</taxon>
        <taxon>Pterygota</taxon>
        <taxon>Neoptera</taxon>
        <taxon>Endopterygota</taxon>
        <taxon>Hymenoptera</taxon>
        <taxon>Apocrita</taxon>
        <taxon>Aculeata</taxon>
        <taxon>Apoidea</taxon>
        <taxon>Anthophila</taxon>
        <taxon>Apidae</taxon>
        <taxon>Melipona</taxon>
    </lineage>
</organism>
<dbReference type="Proteomes" id="UP001177670">
    <property type="component" value="Unassembled WGS sequence"/>
</dbReference>
<sequence length="73" mass="7975">MSLTLGEDRLGCMAHGVMSVTIYVLRRSRLVRDWRRIADPGSSRRNSTPGRPVTSPATAIPCTLIPLAPCGPW</sequence>
<evidence type="ECO:0000313" key="2">
    <source>
        <dbReference type="EMBL" id="KAK1137001.1"/>
    </source>
</evidence>
<accession>A0AA40KXV2</accession>
<evidence type="ECO:0000313" key="3">
    <source>
        <dbReference type="Proteomes" id="UP001177670"/>
    </source>
</evidence>
<keyword evidence="3" id="KW-1185">Reference proteome</keyword>
<evidence type="ECO:0000256" key="1">
    <source>
        <dbReference type="SAM" id="MobiDB-lite"/>
    </source>
</evidence>
<proteinExistence type="predicted"/>
<reference evidence="2" key="1">
    <citation type="submission" date="2021-10" db="EMBL/GenBank/DDBJ databases">
        <title>Melipona bicolor Genome sequencing and assembly.</title>
        <authorList>
            <person name="Araujo N.S."/>
            <person name="Arias M.C."/>
        </authorList>
    </citation>
    <scope>NUCLEOTIDE SEQUENCE</scope>
    <source>
        <strain evidence="2">USP_2M_L1-L4_2017</strain>
        <tissue evidence="2">Whole body</tissue>
    </source>
</reference>